<dbReference type="EMBL" id="JBFXLQ010000013">
    <property type="protein sequence ID" value="KAL2868475.1"/>
    <property type="molecule type" value="Genomic_DNA"/>
</dbReference>
<protein>
    <recommendedName>
        <fullName evidence="3">MutL C-terminal dimerisation domain-containing protein</fullName>
    </recommendedName>
</protein>
<dbReference type="Pfam" id="PF08676">
    <property type="entry name" value="MutL_C"/>
    <property type="match status" value="1"/>
</dbReference>
<dbReference type="InterPro" id="IPR042121">
    <property type="entry name" value="MutL_C_regsub"/>
</dbReference>
<organism evidence="4 5">
    <name type="scientific">Aspergillus lucknowensis</name>
    <dbReference type="NCBI Taxonomy" id="176173"/>
    <lineage>
        <taxon>Eukaryota</taxon>
        <taxon>Fungi</taxon>
        <taxon>Dikarya</taxon>
        <taxon>Ascomycota</taxon>
        <taxon>Pezizomycotina</taxon>
        <taxon>Eurotiomycetes</taxon>
        <taxon>Eurotiomycetidae</taxon>
        <taxon>Eurotiales</taxon>
        <taxon>Aspergillaceae</taxon>
        <taxon>Aspergillus</taxon>
        <taxon>Aspergillus subgen. Nidulantes</taxon>
    </lineage>
</organism>
<dbReference type="SUPFAM" id="SSF118116">
    <property type="entry name" value="DNA mismatch repair protein MutL"/>
    <property type="match status" value="1"/>
</dbReference>
<dbReference type="Gene3D" id="3.30.1370.100">
    <property type="entry name" value="MutL, C-terminal domain, regulatory subdomain"/>
    <property type="match status" value="1"/>
</dbReference>
<dbReference type="InterPro" id="IPR037198">
    <property type="entry name" value="MutL_C_sf"/>
</dbReference>
<dbReference type="SMART" id="SM00853">
    <property type="entry name" value="MutL_C"/>
    <property type="match status" value="1"/>
</dbReference>
<dbReference type="InterPro" id="IPR014790">
    <property type="entry name" value="MutL_C"/>
</dbReference>
<feature type="domain" description="MutL C-terminal dimerisation" evidence="3">
    <location>
        <begin position="658"/>
        <end position="840"/>
    </location>
</feature>
<dbReference type="InterPro" id="IPR036890">
    <property type="entry name" value="HATPase_C_sf"/>
</dbReference>
<feature type="compositionally biased region" description="Basic residues" evidence="2">
    <location>
        <begin position="390"/>
        <end position="400"/>
    </location>
</feature>
<dbReference type="Gene3D" id="3.30.1540.20">
    <property type="entry name" value="MutL, C-terminal domain, dimerisation subdomain"/>
    <property type="match status" value="1"/>
</dbReference>
<name>A0ABR4LVA3_9EURO</name>
<dbReference type="Pfam" id="PF13589">
    <property type="entry name" value="HATPase_c_3"/>
    <property type="match status" value="1"/>
</dbReference>
<evidence type="ECO:0000313" key="5">
    <source>
        <dbReference type="Proteomes" id="UP001610432"/>
    </source>
</evidence>
<dbReference type="InterPro" id="IPR038973">
    <property type="entry name" value="MutL/Mlh/Pms-like"/>
</dbReference>
<dbReference type="PANTHER" id="PTHR10073">
    <property type="entry name" value="DNA MISMATCH REPAIR PROTEIN MLH, PMS, MUTL"/>
    <property type="match status" value="1"/>
</dbReference>
<dbReference type="SUPFAM" id="SSF55874">
    <property type="entry name" value="ATPase domain of HSP90 chaperone/DNA topoisomerase II/histidine kinase"/>
    <property type="match status" value="1"/>
</dbReference>
<sequence>MNIHRIQPLPSEVAAQIKSSTSIIHLNGVIVELVKNALDANAVTVCVTVDYRRGGCVVEDDGIGIPPVEFEPDGGLGKAHHTSKLGSGTPVHGRRGSFLASLSSLALLTITSHYAHHASTNTIMFHHSTPVVRLTPAPRHQELKFSDHGTRVTVNDLFGSMPVRVKHRAMILQKPDELDRQWDDLKLLLVSLIVCHDSVLKLVISDAEKGRTVTIHPRGQASRGDGELNLTRFSSIICQAGLVDGYSPKVWHAVSVTVPNLSIHAALSLVPSPSRKVQFISLGIEPIFPQNQTNIIFSEINRLFAASDFGTVGSVLPFTSDVFEAGSGGHRGKPMSKAVNKWPMFYIRVNASDAITRGDDPGLPKSDKSLQRILDALTLMINEFLKEHKLRPRGGKRKRQASVAQNLEEPVEPAAGQARRSRVAPSAEFSGKQIKLPSFSRPSVSTHFGSWSRIKSGNSHAYGGAEKLEAPASALKPTSESISGLGIPAKQSAILKSTVDNISEPKEQGDFSNIIDQTLNSQADPVIPWIDPYTGISHRINSRTGQSINVRPSVASALANRPRSTGSLMATRALDNRKRPASAVPLERNIWLENLLDNWKNPVFGRTQQSINALDTNLDYDANIETSRSFHKLCGLESFSVSRYSGKLRKRDLATAEVIGQVDQKFILVAIDTVTPECQPTLVLIDQHAADERCRAESLFEEFFADPTGVQTIQVDPILFDIPNTEALLFKRQQEYFGSWGVEYAVEQRSRSGQAAVSVSRLPTMIAERCRTEPNLIVSIIRSEIWERTENGTTRPLTPRIEKTENSRDWVERLAGCPSGILDLLNSRACRTAIMFNDVLSMDECQGLVRRLASCVFPFQCAHGRPSMVPLADLREAAGQRKFDQDTCYAAAGVGFAEAFRRWQSQ</sequence>
<evidence type="ECO:0000313" key="4">
    <source>
        <dbReference type="EMBL" id="KAL2868475.1"/>
    </source>
</evidence>
<dbReference type="PANTHER" id="PTHR10073:SF47">
    <property type="entry name" value="DNA MISMATCH REPAIR PROTEIN MLH3"/>
    <property type="match status" value="1"/>
</dbReference>
<gene>
    <name evidence="4" type="ORF">BJX67DRAFT_349540</name>
</gene>
<dbReference type="GeneID" id="98143833"/>
<comment type="similarity">
    <text evidence="1">Belongs to the DNA mismatch repair MutL/HexB family.</text>
</comment>
<evidence type="ECO:0000256" key="2">
    <source>
        <dbReference type="SAM" id="MobiDB-lite"/>
    </source>
</evidence>
<feature type="region of interest" description="Disordered" evidence="2">
    <location>
        <begin position="390"/>
        <end position="429"/>
    </location>
</feature>
<proteinExistence type="inferred from homology"/>
<evidence type="ECO:0000256" key="1">
    <source>
        <dbReference type="ARBA" id="ARBA00006082"/>
    </source>
</evidence>
<keyword evidence="5" id="KW-1185">Reference proteome</keyword>
<dbReference type="InterPro" id="IPR042120">
    <property type="entry name" value="MutL_C_dimsub"/>
</dbReference>
<dbReference type="RefSeq" id="XP_070887454.1">
    <property type="nucleotide sequence ID" value="XM_071028761.1"/>
</dbReference>
<accession>A0ABR4LVA3</accession>
<comment type="caution">
    <text evidence="4">The sequence shown here is derived from an EMBL/GenBank/DDBJ whole genome shotgun (WGS) entry which is preliminary data.</text>
</comment>
<dbReference type="Proteomes" id="UP001610432">
    <property type="component" value="Unassembled WGS sequence"/>
</dbReference>
<dbReference type="Gene3D" id="3.30.565.10">
    <property type="entry name" value="Histidine kinase-like ATPase, C-terminal domain"/>
    <property type="match status" value="1"/>
</dbReference>
<reference evidence="4 5" key="1">
    <citation type="submission" date="2024-07" db="EMBL/GenBank/DDBJ databases">
        <title>Section-level genome sequencing and comparative genomics of Aspergillus sections Usti and Cavernicolus.</title>
        <authorList>
            <consortium name="Lawrence Berkeley National Laboratory"/>
            <person name="Nybo J.L."/>
            <person name="Vesth T.C."/>
            <person name="Theobald S."/>
            <person name="Frisvad J.C."/>
            <person name="Larsen T.O."/>
            <person name="Kjaerboelling I."/>
            <person name="Rothschild-Mancinelli K."/>
            <person name="Lyhne E.K."/>
            <person name="Kogle M.E."/>
            <person name="Barry K."/>
            <person name="Clum A."/>
            <person name="Na H."/>
            <person name="Ledsgaard L."/>
            <person name="Lin J."/>
            <person name="Lipzen A."/>
            <person name="Kuo A."/>
            <person name="Riley R."/>
            <person name="Mondo S."/>
            <person name="Labutti K."/>
            <person name="Haridas S."/>
            <person name="Pangalinan J."/>
            <person name="Salamov A.A."/>
            <person name="Simmons B.A."/>
            <person name="Magnuson J.K."/>
            <person name="Chen J."/>
            <person name="Drula E."/>
            <person name="Henrissat B."/>
            <person name="Wiebenga A."/>
            <person name="Lubbers R.J."/>
            <person name="Gomes A.C."/>
            <person name="Macurrencykelacurrency M.R."/>
            <person name="Stajich J."/>
            <person name="Grigoriev I.V."/>
            <person name="Mortensen U.H."/>
            <person name="De Vries R.P."/>
            <person name="Baker S.E."/>
            <person name="Andersen M.R."/>
        </authorList>
    </citation>
    <scope>NUCLEOTIDE SEQUENCE [LARGE SCALE GENOMIC DNA]</scope>
    <source>
        <strain evidence="4 5">CBS 449.75</strain>
    </source>
</reference>
<evidence type="ECO:0000259" key="3">
    <source>
        <dbReference type="SMART" id="SM00853"/>
    </source>
</evidence>